<protein>
    <submittedName>
        <fullName evidence="3">Tetratricopeptide repeat protein</fullName>
    </submittedName>
</protein>
<keyword evidence="1" id="KW-0802">TPR repeat</keyword>
<proteinExistence type="predicted"/>
<dbReference type="Pfam" id="PF13432">
    <property type="entry name" value="TPR_16"/>
    <property type="match status" value="2"/>
</dbReference>
<dbReference type="SUPFAM" id="SSF54001">
    <property type="entry name" value="Cysteine proteinases"/>
    <property type="match status" value="1"/>
</dbReference>
<comment type="caution">
    <text evidence="3">The sequence shown here is derived from an EMBL/GenBank/DDBJ whole genome shotgun (WGS) entry which is preliminary data.</text>
</comment>
<feature type="chain" id="PRO_5045137275" evidence="2">
    <location>
        <begin position="18"/>
        <end position="374"/>
    </location>
</feature>
<dbReference type="InterPro" id="IPR019734">
    <property type="entry name" value="TPR_rpt"/>
</dbReference>
<dbReference type="InterPro" id="IPR038765">
    <property type="entry name" value="Papain-like_cys_pep_sf"/>
</dbReference>
<dbReference type="InterPro" id="IPR011990">
    <property type="entry name" value="TPR-like_helical_dom_sf"/>
</dbReference>
<dbReference type="PANTHER" id="PTHR44395">
    <property type="match status" value="1"/>
</dbReference>
<evidence type="ECO:0000256" key="2">
    <source>
        <dbReference type="SAM" id="SignalP"/>
    </source>
</evidence>
<reference evidence="3" key="1">
    <citation type="journal article" date="2007" name="Int. J. Syst. Evol. Microbiol.">
        <title>Luteimonas composti sp. nov., a moderately thermophilic bacterium isolated from food waste.</title>
        <authorList>
            <person name="Young C.C."/>
            <person name="Kampfer P."/>
            <person name="Chen W.M."/>
            <person name="Yen W.S."/>
            <person name="Arun A.B."/>
            <person name="Lai W.A."/>
            <person name="Shen F.T."/>
            <person name="Rekha P.D."/>
            <person name="Lin K.Y."/>
            <person name="Chou J.H."/>
        </authorList>
    </citation>
    <scope>NUCLEOTIDE SEQUENCE</scope>
    <source>
        <strain evidence="3">CC-YY355</strain>
    </source>
</reference>
<keyword evidence="4" id="KW-1185">Reference proteome</keyword>
<dbReference type="Gene3D" id="1.25.40.10">
    <property type="entry name" value="Tetratricopeptide repeat domain"/>
    <property type="match status" value="2"/>
</dbReference>
<accession>A0ABT6MNK1</accession>
<dbReference type="RefSeq" id="WP_280941199.1">
    <property type="nucleotide sequence ID" value="NZ_JARYGX010000008.1"/>
</dbReference>
<dbReference type="PROSITE" id="PS50005">
    <property type="entry name" value="TPR"/>
    <property type="match status" value="1"/>
</dbReference>
<dbReference type="EMBL" id="JARYGX010000008">
    <property type="protein sequence ID" value="MDH7451989.1"/>
    <property type="molecule type" value="Genomic_DNA"/>
</dbReference>
<feature type="signal peptide" evidence="2">
    <location>
        <begin position="1"/>
        <end position="17"/>
    </location>
</feature>
<evidence type="ECO:0000256" key="1">
    <source>
        <dbReference type="PROSITE-ProRule" id="PRU00339"/>
    </source>
</evidence>
<reference evidence="3" key="2">
    <citation type="submission" date="2023-04" db="EMBL/GenBank/DDBJ databases">
        <authorList>
            <person name="Sun J.-Q."/>
        </authorList>
    </citation>
    <scope>NUCLEOTIDE SEQUENCE</scope>
    <source>
        <strain evidence="3">CC-YY355</strain>
    </source>
</reference>
<name>A0ABT6MNK1_9GAMM</name>
<dbReference type="SUPFAM" id="SSF48452">
    <property type="entry name" value="TPR-like"/>
    <property type="match status" value="1"/>
</dbReference>
<evidence type="ECO:0000313" key="3">
    <source>
        <dbReference type="EMBL" id="MDH7451989.1"/>
    </source>
</evidence>
<evidence type="ECO:0000313" key="4">
    <source>
        <dbReference type="Proteomes" id="UP001160550"/>
    </source>
</evidence>
<organism evidence="3 4">
    <name type="scientific">Luteimonas composti</name>
    <dbReference type="NCBI Taxonomy" id="398257"/>
    <lineage>
        <taxon>Bacteria</taxon>
        <taxon>Pseudomonadati</taxon>
        <taxon>Pseudomonadota</taxon>
        <taxon>Gammaproteobacteria</taxon>
        <taxon>Lysobacterales</taxon>
        <taxon>Lysobacteraceae</taxon>
        <taxon>Luteimonas</taxon>
    </lineage>
</organism>
<dbReference type="Proteomes" id="UP001160550">
    <property type="component" value="Unassembled WGS sequence"/>
</dbReference>
<keyword evidence="2" id="KW-0732">Signal</keyword>
<sequence length="374" mass="41330">MFASLLAAALAISPADAAPAPPEPVALAPPVVQAAPDLGPPPGIDEVFAVPAALREALHQRVVRPGSGSDQQRLNRLVRFLFDDDGLAMRYRHDADHTVAQAWQTREANCLSFTILTIALARAAGIDAYGQEIPRVLSWYREGNTLYFSNHVNAGIRIAGHRYSVDVASDSILAVDPPKKIDDQRLLAIFHSNRAATLVGRQQYAEAGDYMTAAFAADDSYPAAWNNAGVLALRQGREPDAEHHFKKTLELNDQHEGALMNLAALYAARGDKARERQLRARVDRIQRSNPFHYFLLATEDEARGEYAKAAQRYRRAISLHDGEHQFHYGLARAYLHLGEYRKAGESLRRAQALAGAGVAERYQAKLEQLRRKGL</sequence>
<feature type="repeat" description="TPR" evidence="1">
    <location>
        <begin position="222"/>
        <end position="255"/>
    </location>
</feature>
<gene>
    <name evidence="3" type="ORF">QF205_02705</name>
</gene>
<dbReference type="SMART" id="SM00028">
    <property type="entry name" value="TPR"/>
    <property type="match status" value="4"/>
</dbReference>
<dbReference type="PANTHER" id="PTHR44395:SF1">
    <property type="entry name" value="PROTEIN O-MANNOSYL-TRANSFERASE TMTC3"/>
    <property type="match status" value="1"/>
</dbReference>